<dbReference type="PROSITE" id="PS01211">
    <property type="entry name" value="UPF0001"/>
    <property type="match status" value="1"/>
</dbReference>
<dbReference type="AlphaFoldDB" id="A0A6N6MC21"/>
<reference evidence="6 7" key="1">
    <citation type="submission" date="2019-09" db="EMBL/GenBank/DDBJ databases">
        <title>Genomes of Cryomorphaceae.</title>
        <authorList>
            <person name="Bowman J.P."/>
        </authorList>
    </citation>
    <scope>NUCLEOTIDE SEQUENCE [LARGE SCALE GENOMIC DNA]</scope>
    <source>
        <strain evidence="6 7">KCTC 52047</strain>
    </source>
</reference>
<comment type="function">
    <text evidence="2">Pyridoxal 5'-phosphate (PLP)-binding protein, which is involved in PLP homeostasis.</text>
</comment>
<dbReference type="InterPro" id="IPR011078">
    <property type="entry name" value="PyrdxlP_homeostasis"/>
</dbReference>
<organism evidence="6 7">
    <name type="scientific">Salibacter halophilus</name>
    <dbReference type="NCBI Taxonomy" id="1803916"/>
    <lineage>
        <taxon>Bacteria</taxon>
        <taxon>Pseudomonadati</taxon>
        <taxon>Bacteroidota</taxon>
        <taxon>Flavobacteriia</taxon>
        <taxon>Flavobacteriales</taxon>
        <taxon>Salibacteraceae</taxon>
        <taxon>Salibacter</taxon>
    </lineage>
</organism>
<dbReference type="OrthoDB" id="9804072at2"/>
<keyword evidence="1 2" id="KW-0663">Pyridoxal phosphate</keyword>
<evidence type="ECO:0000313" key="6">
    <source>
        <dbReference type="EMBL" id="KAB1066083.1"/>
    </source>
</evidence>
<dbReference type="HAMAP" id="MF_02087">
    <property type="entry name" value="PLP_homeostasis"/>
    <property type="match status" value="1"/>
</dbReference>
<evidence type="ECO:0000256" key="1">
    <source>
        <dbReference type="ARBA" id="ARBA00022898"/>
    </source>
</evidence>
<evidence type="ECO:0000313" key="7">
    <source>
        <dbReference type="Proteomes" id="UP000435357"/>
    </source>
</evidence>
<dbReference type="Pfam" id="PF01168">
    <property type="entry name" value="Ala_racemase_N"/>
    <property type="match status" value="1"/>
</dbReference>
<dbReference type="FunFam" id="3.20.20.10:FF:000018">
    <property type="entry name" value="Pyridoxal phosphate homeostasis protein"/>
    <property type="match status" value="1"/>
</dbReference>
<dbReference type="SUPFAM" id="SSF51419">
    <property type="entry name" value="PLP-binding barrel"/>
    <property type="match status" value="1"/>
</dbReference>
<evidence type="ECO:0000259" key="5">
    <source>
        <dbReference type="Pfam" id="PF01168"/>
    </source>
</evidence>
<accession>A0A6N6MC21</accession>
<dbReference type="InterPro" id="IPR029066">
    <property type="entry name" value="PLP-binding_barrel"/>
</dbReference>
<dbReference type="NCBIfam" id="TIGR00044">
    <property type="entry name" value="YggS family pyridoxal phosphate-dependent enzyme"/>
    <property type="match status" value="1"/>
</dbReference>
<comment type="similarity">
    <text evidence="2 4">Belongs to the pyridoxal phosphate-binding protein YggS/PROSC family.</text>
</comment>
<evidence type="ECO:0000256" key="3">
    <source>
        <dbReference type="PIRSR" id="PIRSR004848-1"/>
    </source>
</evidence>
<gene>
    <name evidence="6" type="ORF">F3059_01030</name>
</gene>
<dbReference type="PANTHER" id="PTHR10146:SF14">
    <property type="entry name" value="PYRIDOXAL PHOSPHATE HOMEOSTASIS PROTEIN"/>
    <property type="match status" value="1"/>
</dbReference>
<evidence type="ECO:0000256" key="4">
    <source>
        <dbReference type="RuleBase" id="RU004514"/>
    </source>
</evidence>
<dbReference type="GO" id="GO:0030170">
    <property type="term" value="F:pyridoxal phosphate binding"/>
    <property type="evidence" value="ECO:0007669"/>
    <property type="project" value="UniProtKB-UniRule"/>
</dbReference>
<feature type="modified residue" description="N6-(pyridoxal phosphate)lysine" evidence="2 3">
    <location>
        <position position="26"/>
    </location>
</feature>
<keyword evidence="7" id="KW-1185">Reference proteome</keyword>
<sequence length="220" mass="25374">MANIAENIQKIKSELPDDVTLVAVSKTKPNEDLMQAYDAGQRVFGENKAREMERKHEELPKDIEWHFIGHLQRNKVKYIAPFVKLIHSLDSLRLAKEINKRAKNEDRVIDCLVQLHISGEETKFGFDYDEAVEFLRSEPMKELQNIRIVGAMGMALHTDDKSVLKSQFGELKSFFDKMKKEYDHFEVLSMGMTNDYEVAVEEGSNMVRLGSSIFGPRNYD</sequence>
<proteinExistence type="inferred from homology"/>
<dbReference type="PIRSF" id="PIRSF004848">
    <property type="entry name" value="YBL036c_PLPDEIII"/>
    <property type="match status" value="1"/>
</dbReference>
<dbReference type="Gene3D" id="3.20.20.10">
    <property type="entry name" value="Alanine racemase"/>
    <property type="match status" value="1"/>
</dbReference>
<dbReference type="Proteomes" id="UP000435357">
    <property type="component" value="Unassembled WGS sequence"/>
</dbReference>
<dbReference type="EMBL" id="WACR01000001">
    <property type="protein sequence ID" value="KAB1066083.1"/>
    <property type="molecule type" value="Genomic_DNA"/>
</dbReference>
<dbReference type="RefSeq" id="WP_151166071.1">
    <property type="nucleotide sequence ID" value="NZ_WACR01000001.1"/>
</dbReference>
<dbReference type="PANTHER" id="PTHR10146">
    <property type="entry name" value="PROLINE SYNTHETASE CO-TRANSCRIBED BACTERIAL HOMOLOG PROTEIN"/>
    <property type="match status" value="1"/>
</dbReference>
<dbReference type="CDD" id="cd00635">
    <property type="entry name" value="PLPDE_III_YBL036c_like"/>
    <property type="match status" value="1"/>
</dbReference>
<protein>
    <recommendedName>
        <fullName evidence="2">Pyridoxal phosphate homeostasis protein</fullName>
        <shortName evidence="2">PLP homeostasis protein</shortName>
    </recommendedName>
</protein>
<dbReference type="InterPro" id="IPR001608">
    <property type="entry name" value="Ala_racemase_N"/>
</dbReference>
<comment type="caution">
    <text evidence="6">The sequence shown here is derived from an EMBL/GenBank/DDBJ whole genome shotgun (WGS) entry which is preliminary data.</text>
</comment>
<evidence type="ECO:0000256" key="2">
    <source>
        <dbReference type="HAMAP-Rule" id="MF_02087"/>
    </source>
</evidence>
<feature type="domain" description="Alanine racemase N-terminal" evidence="5">
    <location>
        <begin position="2"/>
        <end position="216"/>
    </location>
</feature>
<comment type="cofactor">
    <cofactor evidence="3">
        <name>pyridoxal 5'-phosphate</name>
        <dbReference type="ChEBI" id="CHEBI:597326"/>
    </cofactor>
</comment>
<name>A0A6N6MC21_9FLAO</name>